<evidence type="ECO:0000256" key="3">
    <source>
        <dbReference type="ARBA" id="ARBA00022801"/>
    </source>
</evidence>
<dbReference type="PATRIC" id="fig|579138.3.peg.478"/>
<dbReference type="InterPro" id="IPR051202">
    <property type="entry name" value="Peptidase_C40"/>
</dbReference>
<protein>
    <submittedName>
        <fullName evidence="6">NLP/P60 protein</fullName>
    </submittedName>
</protein>
<evidence type="ECO:0000313" key="6">
    <source>
        <dbReference type="EMBL" id="AEI37360.1"/>
    </source>
</evidence>
<reference evidence="6 7" key="1">
    <citation type="journal article" date="2011" name="J. Bacteriol.">
        <title>Genome sequence of the ethanol-producing Zymomonas mobilis subsp. pomaceae lectotype strain ATCC 29192.</title>
        <authorList>
            <person name="Kouvelis V.N."/>
            <person name="Davenport K.W."/>
            <person name="Brettin T.S."/>
            <person name="Bruce D."/>
            <person name="Detter C."/>
            <person name="Han C.S."/>
            <person name="Nolan M."/>
            <person name="Tapia R."/>
            <person name="Damoulaki A."/>
            <person name="Kyrpides N.C."/>
            <person name="Typas M.A."/>
            <person name="Pappas K.M."/>
        </authorList>
    </citation>
    <scope>NUCLEOTIDE SEQUENCE [LARGE SCALE GENOMIC DNA]</scope>
    <source>
        <strain evidence="7">ATCC 29192 / DSM 22645 / JCM 10191 / CCUG 17912 / NBRC 13757 / NCIMB 11200 / NRRL B-4491 / Barker I</strain>
    </source>
</reference>
<dbReference type="InterPro" id="IPR000064">
    <property type="entry name" value="NLP_P60_dom"/>
</dbReference>
<keyword evidence="3" id="KW-0378">Hydrolase</keyword>
<dbReference type="GO" id="GO:0008234">
    <property type="term" value="F:cysteine-type peptidase activity"/>
    <property type="evidence" value="ECO:0007669"/>
    <property type="project" value="UniProtKB-KW"/>
</dbReference>
<evidence type="ECO:0000313" key="7">
    <source>
        <dbReference type="Proteomes" id="UP000000491"/>
    </source>
</evidence>
<dbReference type="GO" id="GO:0006508">
    <property type="term" value="P:proteolysis"/>
    <property type="evidence" value="ECO:0007669"/>
    <property type="project" value="UniProtKB-KW"/>
</dbReference>
<accession>F8EVF3</accession>
<dbReference type="AlphaFoldDB" id="F8EVF3"/>
<dbReference type="RefSeq" id="WP_013933759.1">
    <property type="nucleotide sequence ID" value="NC_015709.1"/>
</dbReference>
<comment type="similarity">
    <text evidence="1">Belongs to the peptidase C40 family.</text>
</comment>
<dbReference type="Proteomes" id="UP000000491">
    <property type="component" value="Chromosome"/>
</dbReference>
<evidence type="ECO:0000256" key="2">
    <source>
        <dbReference type="ARBA" id="ARBA00022670"/>
    </source>
</evidence>
<organism evidence="6 7">
    <name type="scientific">Zymomonas mobilis subsp. pomaceae (strain ATCC 29192 / DSM 22645 / JCM 10191 / CCUG 17912 / NBRC 13757 / NCIMB 11200 / NRRL B-4491 / Barker I)</name>
    <dbReference type="NCBI Taxonomy" id="579138"/>
    <lineage>
        <taxon>Bacteria</taxon>
        <taxon>Pseudomonadati</taxon>
        <taxon>Pseudomonadota</taxon>
        <taxon>Alphaproteobacteria</taxon>
        <taxon>Sphingomonadales</taxon>
        <taxon>Zymomonadaceae</taxon>
        <taxon>Zymomonas</taxon>
    </lineage>
</organism>
<dbReference type="STRING" id="579138.Zymop_0457"/>
<dbReference type="PROSITE" id="PS51935">
    <property type="entry name" value="NLPC_P60"/>
    <property type="match status" value="1"/>
</dbReference>
<evidence type="ECO:0000256" key="1">
    <source>
        <dbReference type="ARBA" id="ARBA00007074"/>
    </source>
</evidence>
<dbReference type="HOGENOM" id="CLU_016043_13_3_5"/>
<dbReference type="Pfam" id="PF18348">
    <property type="entry name" value="SH3_16"/>
    <property type="match status" value="1"/>
</dbReference>
<sequence>MTVTKKKTPVFCLTEKSSSFDPRINAFKDGLADIALAGKIFSSHYAKPIIRYCHNKATFLQKEAREDSQSVSQLLPGEAFAIVEIMNGWAWGYSLHDHYVGYLPLQSLILPPPRSPSYIVTALQTPVFSAADIKSQPTFFWSIGCRFSGEPIDDFIVTEAGYIHKRHACLSEDLEKNFRDPAGIAEKLVGLPYLWGGRGWGGIDCSGLIQVSLMMTGRSVPRDSDMQQAVLGKEIAPEIPLLRGDCIFFSGHVGMMLDEERIIHANGFWMAVTIENLSDVVARLSKLNALPILARRRL</sequence>
<dbReference type="SUPFAM" id="SSF54001">
    <property type="entry name" value="Cysteine proteinases"/>
    <property type="match status" value="1"/>
</dbReference>
<evidence type="ECO:0000256" key="4">
    <source>
        <dbReference type="ARBA" id="ARBA00022807"/>
    </source>
</evidence>
<keyword evidence="2" id="KW-0645">Protease</keyword>
<dbReference type="Pfam" id="PF00877">
    <property type="entry name" value="NLPC_P60"/>
    <property type="match status" value="1"/>
</dbReference>
<dbReference type="Gene3D" id="3.90.1720.10">
    <property type="entry name" value="endopeptidase domain like (from Nostoc punctiforme)"/>
    <property type="match status" value="1"/>
</dbReference>
<dbReference type="MEROPS" id="C40.001"/>
<dbReference type="PANTHER" id="PTHR47053:SF1">
    <property type="entry name" value="MUREIN DD-ENDOPEPTIDASE MEPH-RELATED"/>
    <property type="match status" value="1"/>
</dbReference>
<dbReference type="InterPro" id="IPR041382">
    <property type="entry name" value="SH3_16"/>
</dbReference>
<gene>
    <name evidence="6" type="ordered locus">Zymop_0457</name>
</gene>
<name>F8EVF3_ZYMMT</name>
<dbReference type="KEGG" id="zmp:Zymop_0457"/>
<dbReference type="eggNOG" id="COG0791">
    <property type="taxonomic scope" value="Bacteria"/>
</dbReference>
<dbReference type="PANTHER" id="PTHR47053">
    <property type="entry name" value="MUREIN DD-ENDOPEPTIDASE MEPH-RELATED"/>
    <property type="match status" value="1"/>
</dbReference>
<keyword evidence="4" id="KW-0788">Thiol protease</keyword>
<proteinExistence type="inferred from homology"/>
<feature type="domain" description="NlpC/P60" evidence="5">
    <location>
        <begin position="175"/>
        <end position="298"/>
    </location>
</feature>
<dbReference type="InterPro" id="IPR038765">
    <property type="entry name" value="Papain-like_cys_pep_sf"/>
</dbReference>
<evidence type="ECO:0000259" key="5">
    <source>
        <dbReference type="PROSITE" id="PS51935"/>
    </source>
</evidence>
<dbReference type="EMBL" id="CP002865">
    <property type="protein sequence ID" value="AEI37360.1"/>
    <property type="molecule type" value="Genomic_DNA"/>
</dbReference>